<accession>A0A4Z2EEP7</accession>
<protein>
    <submittedName>
        <fullName evidence="2">Uncharacterized protein</fullName>
    </submittedName>
</protein>
<evidence type="ECO:0000313" key="2">
    <source>
        <dbReference type="EMBL" id="TNN27235.1"/>
    </source>
</evidence>
<sequence length="192" mass="20378">MKLWAWPRFPQNWQCSTVLSRCADPARERHVINRCVKTRYLLLRLPWLSVLPSASDSLERIACFVASGVASSNASGNASDNSSGNASGNASGNMSGSATGNAALPLVPFTSSGHALGSQGPPADWSELSDSSPDWPRSPASALAGRRDLPRAVRAGRRRGGGFSVGGVRKGEEGGDWEERLDSAGRSRDRNQ</sequence>
<comment type="caution">
    <text evidence="2">The sequence shown here is derived from an EMBL/GenBank/DDBJ whole genome shotgun (WGS) entry which is preliminary data.</text>
</comment>
<feature type="region of interest" description="Disordered" evidence="1">
    <location>
        <begin position="74"/>
        <end position="98"/>
    </location>
</feature>
<evidence type="ECO:0000313" key="3">
    <source>
        <dbReference type="Proteomes" id="UP000314294"/>
    </source>
</evidence>
<feature type="region of interest" description="Disordered" evidence="1">
    <location>
        <begin position="112"/>
        <end position="192"/>
    </location>
</feature>
<gene>
    <name evidence="2" type="ORF">EYF80_062621</name>
</gene>
<evidence type="ECO:0000256" key="1">
    <source>
        <dbReference type="SAM" id="MobiDB-lite"/>
    </source>
</evidence>
<dbReference type="AlphaFoldDB" id="A0A4Z2EEP7"/>
<reference evidence="2 3" key="1">
    <citation type="submission" date="2019-03" db="EMBL/GenBank/DDBJ databases">
        <title>First draft genome of Liparis tanakae, snailfish: a comprehensive survey of snailfish specific genes.</title>
        <authorList>
            <person name="Kim W."/>
            <person name="Song I."/>
            <person name="Jeong J.-H."/>
            <person name="Kim D."/>
            <person name="Kim S."/>
            <person name="Ryu S."/>
            <person name="Song J.Y."/>
            <person name="Lee S.K."/>
        </authorList>
    </citation>
    <scope>NUCLEOTIDE SEQUENCE [LARGE SCALE GENOMIC DNA]</scope>
    <source>
        <tissue evidence="2">Muscle</tissue>
    </source>
</reference>
<feature type="compositionally biased region" description="Basic and acidic residues" evidence="1">
    <location>
        <begin position="169"/>
        <end position="192"/>
    </location>
</feature>
<name>A0A4Z2EEP7_9TELE</name>
<proteinExistence type="predicted"/>
<dbReference type="Proteomes" id="UP000314294">
    <property type="component" value="Unassembled WGS sequence"/>
</dbReference>
<keyword evidence="3" id="KW-1185">Reference proteome</keyword>
<organism evidence="2 3">
    <name type="scientific">Liparis tanakae</name>
    <name type="common">Tanaka's snailfish</name>
    <dbReference type="NCBI Taxonomy" id="230148"/>
    <lineage>
        <taxon>Eukaryota</taxon>
        <taxon>Metazoa</taxon>
        <taxon>Chordata</taxon>
        <taxon>Craniata</taxon>
        <taxon>Vertebrata</taxon>
        <taxon>Euteleostomi</taxon>
        <taxon>Actinopterygii</taxon>
        <taxon>Neopterygii</taxon>
        <taxon>Teleostei</taxon>
        <taxon>Neoteleostei</taxon>
        <taxon>Acanthomorphata</taxon>
        <taxon>Eupercaria</taxon>
        <taxon>Perciformes</taxon>
        <taxon>Cottioidei</taxon>
        <taxon>Cottales</taxon>
        <taxon>Liparidae</taxon>
        <taxon>Liparis</taxon>
    </lineage>
</organism>
<dbReference type="EMBL" id="SRLO01008660">
    <property type="protein sequence ID" value="TNN27235.1"/>
    <property type="molecule type" value="Genomic_DNA"/>
</dbReference>